<dbReference type="AlphaFoldDB" id="A0A1E3L2B0"/>
<keyword evidence="2" id="KW-1185">Reference proteome</keyword>
<dbReference type="EMBL" id="MDER01000045">
    <property type="protein sequence ID" value="ODP27876.1"/>
    <property type="molecule type" value="Genomic_DNA"/>
</dbReference>
<name>A0A1E3L2B0_9BACL</name>
<proteinExistence type="predicted"/>
<dbReference type="STRING" id="1886670.PTI45_02695"/>
<protein>
    <submittedName>
        <fullName evidence="1">Uncharacterized protein</fullName>
    </submittedName>
</protein>
<evidence type="ECO:0000313" key="2">
    <source>
        <dbReference type="Proteomes" id="UP000094578"/>
    </source>
</evidence>
<sequence>MNIDIKNARNHSNTIFLQNDITIISGIARLTGHNPLTDFIVVYNKSDYKSDLQIFCNVYTLVVK</sequence>
<gene>
    <name evidence="1" type="ORF">PTI45_02695</name>
</gene>
<accession>A0A1E3L2B0</accession>
<evidence type="ECO:0000313" key="1">
    <source>
        <dbReference type="EMBL" id="ODP27876.1"/>
    </source>
</evidence>
<comment type="caution">
    <text evidence="1">The sequence shown here is derived from an EMBL/GenBank/DDBJ whole genome shotgun (WGS) entry which is preliminary data.</text>
</comment>
<reference evidence="1 2" key="1">
    <citation type="submission" date="2016-08" db="EMBL/GenBank/DDBJ databases">
        <title>Genome sequencing of Paenibacillus sp. TI45-13ar, isolated from Korean traditional nuruk.</title>
        <authorList>
            <person name="Kim S.-J."/>
        </authorList>
    </citation>
    <scope>NUCLEOTIDE SEQUENCE [LARGE SCALE GENOMIC DNA]</scope>
    <source>
        <strain evidence="1 2">TI45-13ar</strain>
    </source>
</reference>
<organism evidence="1 2">
    <name type="scientific">Paenibacillus nuruki</name>
    <dbReference type="NCBI Taxonomy" id="1886670"/>
    <lineage>
        <taxon>Bacteria</taxon>
        <taxon>Bacillati</taxon>
        <taxon>Bacillota</taxon>
        <taxon>Bacilli</taxon>
        <taxon>Bacillales</taxon>
        <taxon>Paenibacillaceae</taxon>
        <taxon>Paenibacillus</taxon>
    </lineage>
</organism>
<dbReference type="Proteomes" id="UP000094578">
    <property type="component" value="Unassembled WGS sequence"/>
</dbReference>